<gene>
    <name evidence="2" type="ORF">COV01_01725</name>
</gene>
<dbReference type="AlphaFoldDB" id="A0A2M8LC43"/>
<keyword evidence="1" id="KW-1133">Transmembrane helix</keyword>
<accession>A0A2M8LC43</accession>
<evidence type="ECO:0000256" key="1">
    <source>
        <dbReference type="SAM" id="Phobius"/>
    </source>
</evidence>
<proteinExistence type="predicted"/>
<evidence type="ECO:0000313" key="3">
    <source>
        <dbReference type="Proteomes" id="UP000228700"/>
    </source>
</evidence>
<dbReference type="Proteomes" id="UP000228700">
    <property type="component" value="Unassembled WGS sequence"/>
</dbReference>
<evidence type="ECO:0000313" key="2">
    <source>
        <dbReference type="EMBL" id="PJE74196.1"/>
    </source>
</evidence>
<name>A0A2M8LC43_9BACT</name>
<feature type="transmembrane region" description="Helical" evidence="1">
    <location>
        <begin position="35"/>
        <end position="53"/>
    </location>
</feature>
<protein>
    <submittedName>
        <fullName evidence="2">Uncharacterized protein</fullName>
    </submittedName>
</protein>
<sequence>MMLEYIYLINKYHRPTIVSTIIKPIILPTKNFRGFMYLLYSIAIAGLGPWIHLSVITEPVQVSHFIAWKAQKYGRTFSIPNERHTMSLCPGNTKAKSTPHNADLC</sequence>
<organism evidence="2 3">
    <name type="scientific">Candidatus Taylorbacteria bacterium CG10_big_fil_rev_8_21_14_0_10_41_48</name>
    <dbReference type="NCBI Taxonomy" id="1975024"/>
    <lineage>
        <taxon>Bacteria</taxon>
        <taxon>Candidatus Tayloriibacteriota</taxon>
    </lineage>
</organism>
<keyword evidence="1" id="KW-0812">Transmembrane</keyword>
<reference evidence="3" key="1">
    <citation type="submission" date="2017-09" db="EMBL/GenBank/DDBJ databases">
        <title>Depth-based differentiation of microbial function through sediment-hosted aquifers and enrichment of novel symbionts in the deep terrestrial subsurface.</title>
        <authorList>
            <person name="Probst A.J."/>
            <person name="Ladd B."/>
            <person name="Jarett J.K."/>
            <person name="Geller-Mcgrath D.E."/>
            <person name="Sieber C.M.K."/>
            <person name="Emerson J.B."/>
            <person name="Anantharaman K."/>
            <person name="Thomas B.C."/>
            <person name="Malmstrom R."/>
            <person name="Stieglmeier M."/>
            <person name="Klingl A."/>
            <person name="Woyke T."/>
            <person name="Ryan C.M."/>
            <person name="Banfield J.F."/>
        </authorList>
    </citation>
    <scope>NUCLEOTIDE SEQUENCE [LARGE SCALE GENOMIC DNA]</scope>
</reference>
<keyword evidence="1" id="KW-0472">Membrane</keyword>
<dbReference type="EMBL" id="PFEQ01000009">
    <property type="protein sequence ID" value="PJE74196.1"/>
    <property type="molecule type" value="Genomic_DNA"/>
</dbReference>
<comment type="caution">
    <text evidence="2">The sequence shown here is derived from an EMBL/GenBank/DDBJ whole genome shotgun (WGS) entry which is preliminary data.</text>
</comment>